<evidence type="ECO:0000313" key="3">
    <source>
        <dbReference type="Proteomes" id="UP000829708"/>
    </source>
</evidence>
<reference evidence="3" key="1">
    <citation type="journal article" date="2024" name="J Bioinform Genom">
        <title>Complete genome sequence of the type strain bacterium Sphaerochaeta associata GLS2t (VKM B-2742)t.</title>
        <authorList>
            <person name="Troshina O.Y."/>
            <person name="Tepeeva A.N."/>
            <person name="Arzamasceva V.O."/>
            <person name="Whitman W.B."/>
            <person name="Varghese N."/>
            <person name="Shapiro N."/>
            <person name="Woyke T."/>
            <person name="Kripides N.C."/>
            <person name="Vasilenko O.V."/>
        </authorList>
    </citation>
    <scope>NUCLEOTIDE SEQUENCE [LARGE SCALE GENOMIC DNA]</scope>
    <source>
        <strain evidence="3">GLS2T</strain>
    </source>
</reference>
<dbReference type="Proteomes" id="UP000829708">
    <property type="component" value="Chromosome"/>
</dbReference>
<name>A0ABY4DD57_9SPIR</name>
<accession>A0ABY4DD57</accession>
<sequence>MKKVLGILVLSLVVVGSLFAGGQTEAAAQAYKDTTGKTVSIVIQGRANYRSAYNTTLLAGSKDFVVCKSYFFHFLRLKCQVAAFSSARMSVTASPPRPCSPPFLLEANLQVLFFGAH</sequence>
<evidence type="ECO:0000313" key="2">
    <source>
        <dbReference type="EMBL" id="UOM51418.1"/>
    </source>
</evidence>
<organism evidence="2 3">
    <name type="scientific">Sphaerochaeta associata</name>
    <dbReference type="NCBI Taxonomy" id="1129264"/>
    <lineage>
        <taxon>Bacteria</taxon>
        <taxon>Pseudomonadati</taxon>
        <taxon>Spirochaetota</taxon>
        <taxon>Spirochaetia</taxon>
        <taxon>Spirochaetales</taxon>
        <taxon>Sphaerochaetaceae</taxon>
        <taxon>Sphaerochaeta</taxon>
    </lineage>
</organism>
<keyword evidence="1" id="KW-0732">Signal</keyword>
<keyword evidence="3" id="KW-1185">Reference proteome</keyword>
<protein>
    <submittedName>
        <fullName evidence="2">Uncharacterized protein</fullName>
    </submittedName>
</protein>
<dbReference type="RefSeq" id="WP_244772787.1">
    <property type="nucleotide sequence ID" value="NZ_CP094929.1"/>
</dbReference>
<feature type="signal peptide" evidence="1">
    <location>
        <begin position="1"/>
        <end position="20"/>
    </location>
</feature>
<feature type="chain" id="PRO_5045621616" evidence="1">
    <location>
        <begin position="21"/>
        <end position="117"/>
    </location>
</feature>
<gene>
    <name evidence="2" type="ORF">MUG09_01355</name>
</gene>
<evidence type="ECO:0000256" key="1">
    <source>
        <dbReference type="SAM" id="SignalP"/>
    </source>
</evidence>
<dbReference type="EMBL" id="CP094929">
    <property type="protein sequence ID" value="UOM51418.1"/>
    <property type="molecule type" value="Genomic_DNA"/>
</dbReference>
<proteinExistence type="predicted"/>